<dbReference type="SMART" id="SM00320">
    <property type="entry name" value="WD40"/>
    <property type="match status" value="1"/>
</dbReference>
<reference evidence="7 8" key="1">
    <citation type="journal article" date="2011" name="Proc. Natl. Acad. Sci. U.S.A.">
        <title>Evolutionary erosion of yeast sex chromosomes by mating-type switching accidents.</title>
        <authorList>
            <person name="Gordon J.L."/>
            <person name="Armisen D."/>
            <person name="Proux-Wera E."/>
            <person name="Oheigeartaigh S.S."/>
            <person name="Byrne K.P."/>
            <person name="Wolfe K.H."/>
        </authorList>
    </citation>
    <scope>NUCLEOTIDE SEQUENCE [LARGE SCALE GENOMIC DNA]</scope>
    <source>
        <strain evidence="8">ATCC 24235 / CBS 4417 / NBRC 1672 / NRRL Y-8282 / UCD 70-5</strain>
    </source>
</reference>
<evidence type="ECO:0000313" key="8">
    <source>
        <dbReference type="Proteomes" id="UP000005666"/>
    </source>
</evidence>
<dbReference type="InterPro" id="IPR050687">
    <property type="entry name" value="Dynein_IC"/>
</dbReference>
<dbReference type="OMA" id="NIMELSC"/>
<feature type="region of interest" description="Disordered" evidence="6">
    <location>
        <begin position="403"/>
        <end position="426"/>
    </location>
</feature>
<comment type="subcellular location">
    <subcellularLocation>
        <location evidence="1">Cytoplasm</location>
    </subcellularLocation>
</comment>
<keyword evidence="8" id="KW-1185">Reference proteome</keyword>
<feature type="compositionally biased region" description="Acidic residues" evidence="6">
    <location>
        <begin position="403"/>
        <end position="418"/>
    </location>
</feature>
<protein>
    <submittedName>
        <fullName evidence="7">Uncharacterized protein</fullName>
    </submittedName>
</protein>
<keyword evidence="4" id="KW-0677">Repeat</keyword>
<dbReference type="PROSITE" id="PS50082">
    <property type="entry name" value="WD_REPEATS_2"/>
    <property type="match status" value="1"/>
</dbReference>
<proteinExistence type="predicted"/>
<evidence type="ECO:0000313" key="7">
    <source>
        <dbReference type="EMBL" id="CCE61151.1"/>
    </source>
</evidence>
<dbReference type="InterPro" id="IPR015943">
    <property type="entry name" value="WD40/YVTN_repeat-like_dom_sf"/>
</dbReference>
<evidence type="ECO:0000256" key="4">
    <source>
        <dbReference type="ARBA" id="ARBA00022737"/>
    </source>
</evidence>
<dbReference type="GO" id="GO:0005868">
    <property type="term" value="C:cytoplasmic dynein complex"/>
    <property type="evidence" value="ECO:0007669"/>
    <property type="project" value="TreeGrafter"/>
</dbReference>
<organism evidence="7 8">
    <name type="scientific">Tetrapisispora phaffii (strain ATCC 24235 / CBS 4417 / NBRC 1672 / NRRL Y-8282 / UCD 70-5)</name>
    <name type="common">Yeast</name>
    <name type="synonym">Fabospora phaffii</name>
    <dbReference type="NCBI Taxonomy" id="1071381"/>
    <lineage>
        <taxon>Eukaryota</taxon>
        <taxon>Fungi</taxon>
        <taxon>Dikarya</taxon>
        <taxon>Ascomycota</taxon>
        <taxon>Saccharomycotina</taxon>
        <taxon>Saccharomycetes</taxon>
        <taxon>Saccharomycetales</taxon>
        <taxon>Saccharomycetaceae</taxon>
        <taxon>Tetrapisispora</taxon>
    </lineage>
</organism>
<feature type="repeat" description="WD" evidence="5">
    <location>
        <begin position="508"/>
        <end position="539"/>
    </location>
</feature>
<dbReference type="AlphaFoldDB" id="G8BMM3"/>
<dbReference type="GO" id="GO:0010970">
    <property type="term" value="P:transport along microtubule"/>
    <property type="evidence" value="ECO:0007669"/>
    <property type="project" value="TreeGrafter"/>
</dbReference>
<evidence type="ECO:0000256" key="3">
    <source>
        <dbReference type="ARBA" id="ARBA00022574"/>
    </source>
</evidence>
<dbReference type="PANTHER" id="PTHR12442:SF22">
    <property type="entry name" value="CYTOPLASMIC DYNEIN 1 INTERMEDIATE CHAIN-RELATED"/>
    <property type="match status" value="1"/>
</dbReference>
<dbReference type="Gene3D" id="2.130.10.10">
    <property type="entry name" value="YVTN repeat-like/Quinoprotein amine dehydrogenase"/>
    <property type="match status" value="1"/>
</dbReference>
<dbReference type="KEGG" id="tpf:TPHA_0A00660"/>
<dbReference type="GO" id="GO:0045503">
    <property type="term" value="F:dynein light chain binding"/>
    <property type="evidence" value="ECO:0007669"/>
    <property type="project" value="TreeGrafter"/>
</dbReference>
<dbReference type="eggNOG" id="ENOG502R5J2">
    <property type="taxonomic scope" value="Eukaryota"/>
</dbReference>
<dbReference type="GO" id="GO:0005737">
    <property type="term" value="C:cytoplasm"/>
    <property type="evidence" value="ECO:0007669"/>
    <property type="project" value="UniProtKB-SubCell"/>
</dbReference>
<dbReference type="SUPFAM" id="SSF50978">
    <property type="entry name" value="WD40 repeat-like"/>
    <property type="match status" value="1"/>
</dbReference>
<dbReference type="PANTHER" id="PTHR12442">
    <property type="entry name" value="DYNEIN INTERMEDIATE CHAIN"/>
    <property type="match status" value="1"/>
</dbReference>
<evidence type="ECO:0000256" key="1">
    <source>
        <dbReference type="ARBA" id="ARBA00004496"/>
    </source>
</evidence>
<keyword evidence="2" id="KW-0963">Cytoplasm</keyword>
<dbReference type="InterPro" id="IPR036322">
    <property type="entry name" value="WD40_repeat_dom_sf"/>
</dbReference>
<dbReference type="GeneID" id="11532262"/>
<evidence type="ECO:0000256" key="6">
    <source>
        <dbReference type="SAM" id="MobiDB-lite"/>
    </source>
</evidence>
<sequence length="664" mass="76195">MDRLKELEKKRKQLQELRERRKDAHNATLLNKLQEHKQTENTRSTAVEMVTISVQTESIDSSMESMTVGHDSSQLSKEKGELITFDKSIQTDSYHEFEVKEPIDLTKNQIGESQEELMELDANVQNDIEKYDSKSLKDIEYLYPMLMKTDYKQNTDQLTFSIIELMDSMNNESVTNKINQNAIDIRNGDSLKFINKIESQIPKADSQILNSIAIDSYGPLLAVLYVCKPMMNGSLSSITSSYVEVHDYHKSILIDRVEFQGQSLVTCKFLRKRSHSKVTSLLLTALSGKIYLYEIKAVTSTELDMPVTKVKFQRNIIYKNYHYAPVYAIFEYNYETNKFSSFSDDRFLSISNVGALNEISSLDLSLYVDNSPVSQCLHNIIIQPPRRAALISYTGPNKNLSDELIDNDDYESDTSSTEDETRRKFKNKSHKEITQEIFLRNLQKVSLYSKLTVLKMAVSIGNENFIYVGTEDGGIYKLSLNDIKDDKLTVSLFNNNFLPVEDDTSFEYLFHSSPVTSLTINKSNYLLSTSLDWTCKLWDTITDMAIGKYNFNAPVLQGEWIYPNSTNRSSIFTACISWQEFTILKWDLKKSPFTNTDNMTFIKTELSKQPEVILRITNELVSFEYFTNFKLINNNESDNDGLGVILGGDKNYVSIYNILLFSVD</sequence>
<dbReference type="InterPro" id="IPR001680">
    <property type="entry name" value="WD40_rpt"/>
</dbReference>
<name>G8BMM3_TETPH</name>
<dbReference type="RefSeq" id="XP_003683585.1">
    <property type="nucleotide sequence ID" value="XM_003683537.1"/>
</dbReference>
<dbReference type="HOGENOM" id="CLU_020687_0_0_1"/>
<gene>
    <name evidence="7" type="primary">TPHA0A00660</name>
    <name evidence="7" type="ordered locus">TPHA_0A00660</name>
</gene>
<dbReference type="STRING" id="1071381.G8BMM3"/>
<dbReference type="OrthoDB" id="366230at2759"/>
<accession>G8BMM3</accession>
<dbReference type="GO" id="GO:0045504">
    <property type="term" value="F:dynein heavy chain binding"/>
    <property type="evidence" value="ECO:0007669"/>
    <property type="project" value="TreeGrafter"/>
</dbReference>
<dbReference type="EMBL" id="HE612856">
    <property type="protein sequence ID" value="CCE61151.1"/>
    <property type="molecule type" value="Genomic_DNA"/>
</dbReference>
<keyword evidence="3 5" id="KW-0853">WD repeat</keyword>
<evidence type="ECO:0000256" key="5">
    <source>
        <dbReference type="PROSITE-ProRule" id="PRU00221"/>
    </source>
</evidence>
<evidence type="ECO:0000256" key="2">
    <source>
        <dbReference type="ARBA" id="ARBA00022490"/>
    </source>
</evidence>
<dbReference type="Proteomes" id="UP000005666">
    <property type="component" value="Chromosome 1"/>
</dbReference>